<dbReference type="AlphaFoldDB" id="B8BTT7"/>
<dbReference type="EMBL" id="CM000639">
    <property type="protein sequence ID" value="EED95155.1"/>
    <property type="molecule type" value="Genomic_DNA"/>
</dbReference>
<reference evidence="3 4" key="1">
    <citation type="journal article" date="2004" name="Science">
        <title>The genome of the diatom Thalassiosira pseudonana: ecology, evolution, and metabolism.</title>
        <authorList>
            <person name="Armbrust E.V."/>
            <person name="Berges J.A."/>
            <person name="Bowler C."/>
            <person name="Green B.R."/>
            <person name="Martinez D."/>
            <person name="Putnam N.H."/>
            <person name="Zhou S."/>
            <person name="Allen A.E."/>
            <person name="Apt K.E."/>
            <person name="Bechner M."/>
            <person name="Brzezinski M.A."/>
            <person name="Chaal B.K."/>
            <person name="Chiovitti A."/>
            <person name="Davis A.K."/>
            <person name="Demarest M.S."/>
            <person name="Detter J.C."/>
            <person name="Glavina T."/>
            <person name="Goodstein D."/>
            <person name="Hadi M.Z."/>
            <person name="Hellsten U."/>
            <person name="Hildebrand M."/>
            <person name="Jenkins B.D."/>
            <person name="Jurka J."/>
            <person name="Kapitonov V.V."/>
            <person name="Kroger N."/>
            <person name="Lau W.W."/>
            <person name="Lane T.W."/>
            <person name="Larimer F.W."/>
            <person name="Lippmeier J.C."/>
            <person name="Lucas S."/>
            <person name="Medina M."/>
            <person name="Montsant A."/>
            <person name="Obornik M."/>
            <person name="Parker M.S."/>
            <person name="Palenik B."/>
            <person name="Pazour G.J."/>
            <person name="Richardson P.M."/>
            <person name="Rynearson T.A."/>
            <person name="Saito M.A."/>
            <person name="Schwartz D.C."/>
            <person name="Thamatrakoln K."/>
            <person name="Valentin K."/>
            <person name="Vardi A."/>
            <person name="Wilkerson F.P."/>
            <person name="Rokhsar D.S."/>
        </authorList>
    </citation>
    <scope>NUCLEOTIDE SEQUENCE [LARGE SCALE GENOMIC DNA]</scope>
    <source>
        <strain evidence="3 4">CCMP1335</strain>
    </source>
</reference>
<dbReference type="GeneID" id="7448677"/>
<dbReference type="RefSeq" id="XP_002287712.1">
    <property type="nucleotide sequence ID" value="XM_002287676.1"/>
</dbReference>
<feature type="transmembrane region" description="Helical" evidence="2">
    <location>
        <begin position="157"/>
        <end position="182"/>
    </location>
</feature>
<reference evidence="3 4" key="2">
    <citation type="journal article" date="2008" name="Nature">
        <title>The Phaeodactylum genome reveals the evolutionary history of diatom genomes.</title>
        <authorList>
            <person name="Bowler C."/>
            <person name="Allen A.E."/>
            <person name="Badger J.H."/>
            <person name="Grimwood J."/>
            <person name="Jabbari K."/>
            <person name="Kuo A."/>
            <person name="Maheswari U."/>
            <person name="Martens C."/>
            <person name="Maumus F."/>
            <person name="Otillar R.P."/>
            <person name="Rayko E."/>
            <person name="Salamov A."/>
            <person name="Vandepoele K."/>
            <person name="Beszteri B."/>
            <person name="Gruber A."/>
            <person name="Heijde M."/>
            <person name="Katinka M."/>
            <person name="Mock T."/>
            <person name="Valentin K."/>
            <person name="Verret F."/>
            <person name="Berges J.A."/>
            <person name="Brownlee C."/>
            <person name="Cadoret J.P."/>
            <person name="Chiovitti A."/>
            <person name="Choi C.J."/>
            <person name="Coesel S."/>
            <person name="De Martino A."/>
            <person name="Detter J.C."/>
            <person name="Durkin C."/>
            <person name="Falciatore A."/>
            <person name="Fournet J."/>
            <person name="Haruta M."/>
            <person name="Huysman M.J."/>
            <person name="Jenkins B.D."/>
            <person name="Jiroutova K."/>
            <person name="Jorgensen R.E."/>
            <person name="Joubert Y."/>
            <person name="Kaplan A."/>
            <person name="Kroger N."/>
            <person name="Kroth P.G."/>
            <person name="La Roche J."/>
            <person name="Lindquist E."/>
            <person name="Lommer M."/>
            <person name="Martin-Jezequel V."/>
            <person name="Lopez P.J."/>
            <person name="Lucas S."/>
            <person name="Mangogna M."/>
            <person name="McGinnis K."/>
            <person name="Medlin L.K."/>
            <person name="Montsant A."/>
            <person name="Oudot-Le Secq M.P."/>
            <person name="Napoli C."/>
            <person name="Obornik M."/>
            <person name="Parker M.S."/>
            <person name="Petit J.L."/>
            <person name="Porcel B.M."/>
            <person name="Poulsen N."/>
            <person name="Robison M."/>
            <person name="Rychlewski L."/>
            <person name="Rynearson T.A."/>
            <person name="Schmutz J."/>
            <person name="Shapiro H."/>
            <person name="Siaut M."/>
            <person name="Stanley M."/>
            <person name="Sussman M.R."/>
            <person name="Taylor A.R."/>
            <person name="Vardi A."/>
            <person name="von Dassow P."/>
            <person name="Vyverman W."/>
            <person name="Willis A."/>
            <person name="Wyrwicz L.S."/>
            <person name="Rokhsar D.S."/>
            <person name="Weissenbach J."/>
            <person name="Armbrust E.V."/>
            <person name="Green B.R."/>
            <person name="Van de Peer Y."/>
            <person name="Grigoriev I.V."/>
        </authorList>
    </citation>
    <scope>NUCLEOTIDE SEQUENCE [LARGE SCALE GENOMIC DNA]</scope>
    <source>
        <strain evidence="3 4">CCMP1335</strain>
    </source>
</reference>
<keyword evidence="2" id="KW-1133">Transmembrane helix</keyword>
<feature type="compositionally biased region" description="Polar residues" evidence="1">
    <location>
        <begin position="21"/>
        <end position="31"/>
    </location>
</feature>
<sequence>MNPLDLEQSAPLRRRPVRPPNTATDGDNVSSYPMGPPGLPAHHPLNILKRSAIISGTLYALYDINVFHSILHSPDVSHTWFKTGIATSLAIIAIKAYIELYEGKKRNKRVEYDNFKTATHAIILLILASWISFHMALSPVYGGFKSLLIMVGFGYGVLIQGALVVPVWGQNLIAVVAMTFFLQQYK</sequence>
<dbReference type="PaxDb" id="35128-Thaps268206"/>
<name>B8BTT7_THAPS</name>
<feature type="transmembrane region" description="Helical" evidence="2">
    <location>
        <begin position="118"/>
        <end position="137"/>
    </location>
</feature>
<dbReference type="Pfam" id="PF20479">
    <property type="entry name" value="TMEM128"/>
    <property type="match status" value="1"/>
</dbReference>
<dbReference type="PANTHER" id="PTHR31134:SF1">
    <property type="entry name" value="TRANSMEMBRANE PROTEIN 128"/>
    <property type="match status" value="1"/>
</dbReference>
<protein>
    <submittedName>
        <fullName evidence="3">Uncharacterized protein</fullName>
    </submittedName>
</protein>
<evidence type="ECO:0000256" key="1">
    <source>
        <dbReference type="SAM" id="MobiDB-lite"/>
    </source>
</evidence>
<gene>
    <name evidence="3" type="ORF">THAPSDRAFT_268206</name>
</gene>
<dbReference type="OMA" id="MHAYLSM"/>
<dbReference type="InterPro" id="IPR033579">
    <property type="entry name" value="TMEM128"/>
</dbReference>
<feature type="region of interest" description="Disordered" evidence="1">
    <location>
        <begin position="1"/>
        <end position="35"/>
    </location>
</feature>
<accession>B8BTT7</accession>
<dbReference type="InParanoid" id="B8BTT7"/>
<dbReference type="Proteomes" id="UP000001449">
    <property type="component" value="Chromosome 2"/>
</dbReference>
<evidence type="ECO:0000313" key="4">
    <source>
        <dbReference type="Proteomes" id="UP000001449"/>
    </source>
</evidence>
<organism evidence="3 4">
    <name type="scientific">Thalassiosira pseudonana</name>
    <name type="common">Marine diatom</name>
    <name type="synonym">Cyclotella nana</name>
    <dbReference type="NCBI Taxonomy" id="35128"/>
    <lineage>
        <taxon>Eukaryota</taxon>
        <taxon>Sar</taxon>
        <taxon>Stramenopiles</taxon>
        <taxon>Ochrophyta</taxon>
        <taxon>Bacillariophyta</taxon>
        <taxon>Coscinodiscophyceae</taxon>
        <taxon>Thalassiosirophycidae</taxon>
        <taxon>Thalassiosirales</taxon>
        <taxon>Thalassiosiraceae</taxon>
        <taxon>Thalassiosira</taxon>
    </lineage>
</organism>
<keyword evidence="2" id="KW-0472">Membrane</keyword>
<dbReference type="eggNOG" id="ENOG502RD81">
    <property type="taxonomic scope" value="Eukaryota"/>
</dbReference>
<dbReference type="KEGG" id="tps:THAPSDRAFT_268206"/>
<dbReference type="PANTHER" id="PTHR31134">
    <property type="entry name" value="TRANSMEMBRANE PROTEIN 128"/>
    <property type="match status" value="1"/>
</dbReference>
<proteinExistence type="predicted"/>
<dbReference type="HOGENOM" id="CLU_1543032_0_0_1"/>
<evidence type="ECO:0000256" key="2">
    <source>
        <dbReference type="SAM" id="Phobius"/>
    </source>
</evidence>
<keyword evidence="4" id="KW-1185">Reference proteome</keyword>
<keyword evidence="2" id="KW-0812">Transmembrane</keyword>
<evidence type="ECO:0000313" key="3">
    <source>
        <dbReference type="EMBL" id="EED95155.1"/>
    </source>
</evidence>
<feature type="transmembrane region" description="Helical" evidence="2">
    <location>
        <begin position="79"/>
        <end position="98"/>
    </location>
</feature>